<evidence type="ECO:0008006" key="4">
    <source>
        <dbReference type="Google" id="ProtNLM"/>
    </source>
</evidence>
<organism evidence="2 3">
    <name type="scientific">Nephila pilipes</name>
    <name type="common">Giant wood spider</name>
    <name type="synonym">Nephila maculata</name>
    <dbReference type="NCBI Taxonomy" id="299642"/>
    <lineage>
        <taxon>Eukaryota</taxon>
        <taxon>Metazoa</taxon>
        <taxon>Ecdysozoa</taxon>
        <taxon>Arthropoda</taxon>
        <taxon>Chelicerata</taxon>
        <taxon>Arachnida</taxon>
        <taxon>Araneae</taxon>
        <taxon>Araneomorphae</taxon>
        <taxon>Entelegynae</taxon>
        <taxon>Araneoidea</taxon>
        <taxon>Nephilidae</taxon>
        <taxon>Nephila</taxon>
    </lineage>
</organism>
<name>A0A8X6U4V2_NEPPI</name>
<keyword evidence="1" id="KW-0732">Signal</keyword>
<proteinExistence type="predicted"/>
<evidence type="ECO:0000256" key="1">
    <source>
        <dbReference type="SAM" id="SignalP"/>
    </source>
</evidence>
<accession>A0A8X6U4V2</accession>
<dbReference type="EMBL" id="BMAW01025278">
    <property type="protein sequence ID" value="GFT91763.1"/>
    <property type="molecule type" value="Genomic_DNA"/>
</dbReference>
<dbReference type="AlphaFoldDB" id="A0A8X6U4V2"/>
<comment type="caution">
    <text evidence="2">The sequence shown here is derived from an EMBL/GenBank/DDBJ whole genome shotgun (WGS) entry which is preliminary data.</text>
</comment>
<keyword evidence="3" id="KW-1185">Reference proteome</keyword>
<feature type="chain" id="PRO_5036465301" description="Spider venom protein" evidence="1">
    <location>
        <begin position="23"/>
        <end position="51"/>
    </location>
</feature>
<sequence length="51" mass="5844">MHFGGLQCIISIFVFLNLQVIATEQDVEKNFSCGKERQSCEQDDNDNEDCM</sequence>
<reference evidence="2" key="1">
    <citation type="submission" date="2020-08" db="EMBL/GenBank/DDBJ databases">
        <title>Multicomponent nature underlies the extraordinary mechanical properties of spider dragline silk.</title>
        <authorList>
            <person name="Kono N."/>
            <person name="Nakamura H."/>
            <person name="Mori M."/>
            <person name="Yoshida Y."/>
            <person name="Ohtoshi R."/>
            <person name="Malay A.D."/>
            <person name="Moran D.A.P."/>
            <person name="Tomita M."/>
            <person name="Numata K."/>
            <person name="Arakawa K."/>
        </authorList>
    </citation>
    <scope>NUCLEOTIDE SEQUENCE</scope>
</reference>
<feature type="non-terminal residue" evidence="2">
    <location>
        <position position="1"/>
    </location>
</feature>
<gene>
    <name evidence="2" type="ORF">NPIL_524761</name>
</gene>
<evidence type="ECO:0000313" key="3">
    <source>
        <dbReference type="Proteomes" id="UP000887013"/>
    </source>
</evidence>
<evidence type="ECO:0000313" key="2">
    <source>
        <dbReference type="EMBL" id="GFT91763.1"/>
    </source>
</evidence>
<feature type="signal peptide" evidence="1">
    <location>
        <begin position="1"/>
        <end position="22"/>
    </location>
</feature>
<protein>
    <recommendedName>
        <fullName evidence="4">Spider venom protein</fullName>
    </recommendedName>
</protein>
<dbReference type="Proteomes" id="UP000887013">
    <property type="component" value="Unassembled WGS sequence"/>
</dbReference>